<organism evidence="2 3">
    <name type="scientific">Citrus x changshan-huyou</name>
    <dbReference type="NCBI Taxonomy" id="2935761"/>
    <lineage>
        <taxon>Eukaryota</taxon>
        <taxon>Viridiplantae</taxon>
        <taxon>Streptophyta</taxon>
        <taxon>Embryophyta</taxon>
        <taxon>Tracheophyta</taxon>
        <taxon>Spermatophyta</taxon>
        <taxon>Magnoliopsida</taxon>
        <taxon>eudicotyledons</taxon>
        <taxon>Gunneridae</taxon>
        <taxon>Pentapetalae</taxon>
        <taxon>rosids</taxon>
        <taxon>malvids</taxon>
        <taxon>Sapindales</taxon>
        <taxon>Rutaceae</taxon>
        <taxon>Aurantioideae</taxon>
        <taxon>Citrus</taxon>
    </lineage>
</organism>
<gene>
    <name evidence="2" type="ORF">WN944_003456</name>
</gene>
<evidence type="ECO:0000256" key="1">
    <source>
        <dbReference type="SAM" id="MobiDB-lite"/>
    </source>
</evidence>
<feature type="compositionally biased region" description="Polar residues" evidence="1">
    <location>
        <begin position="66"/>
        <end position="77"/>
    </location>
</feature>
<accession>A0AAP0QHL9</accession>
<feature type="compositionally biased region" description="Low complexity" evidence="1">
    <location>
        <begin position="22"/>
        <end position="31"/>
    </location>
</feature>
<keyword evidence="3" id="KW-1185">Reference proteome</keyword>
<dbReference type="AlphaFoldDB" id="A0AAP0QHL9"/>
<feature type="region of interest" description="Disordered" evidence="1">
    <location>
        <begin position="20"/>
        <end position="39"/>
    </location>
</feature>
<proteinExistence type="predicted"/>
<reference evidence="2 3" key="1">
    <citation type="submission" date="2024-05" db="EMBL/GenBank/DDBJ databases">
        <title>Haplotype-resolved chromosome-level genome assembly of Huyou (Citrus changshanensis).</title>
        <authorList>
            <person name="Miao C."/>
            <person name="Chen W."/>
            <person name="Wu Y."/>
            <person name="Wang L."/>
            <person name="Zhao S."/>
            <person name="Grierson D."/>
            <person name="Xu C."/>
            <person name="Chen K."/>
        </authorList>
    </citation>
    <scope>NUCLEOTIDE SEQUENCE [LARGE SCALE GENOMIC DNA]</scope>
    <source>
        <strain evidence="2">01-14</strain>
        <tissue evidence="2">Leaf</tissue>
    </source>
</reference>
<feature type="region of interest" description="Disordered" evidence="1">
    <location>
        <begin position="103"/>
        <end position="128"/>
    </location>
</feature>
<evidence type="ECO:0000313" key="3">
    <source>
        <dbReference type="Proteomes" id="UP001428341"/>
    </source>
</evidence>
<comment type="caution">
    <text evidence="2">The sequence shown here is derived from an EMBL/GenBank/DDBJ whole genome shotgun (WGS) entry which is preliminary data.</text>
</comment>
<name>A0AAP0QHL9_9ROSI</name>
<sequence length="128" mass="14128">MEESKGLNMKRFQQYALDVESETTNSNSEVSPAVVTQDNPRFGPWMIVARRGNYRGNKGITDAKDPNQNSFGKQSVGSRFGVLRQESELDNDAGVISNAATTMDNHKKTVAPTKDKDMMISRDSKGPT</sequence>
<evidence type="ECO:0000313" key="2">
    <source>
        <dbReference type="EMBL" id="KAK9192763.1"/>
    </source>
</evidence>
<dbReference type="Proteomes" id="UP001428341">
    <property type="component" value="Unassembled WGS sequence"/>
</dbReference>
<protein>
    <submittedName>
        <fullName evidence="2">Uncharacterized protein</fullName>
    </submittedName>
</protein>
<feature type="region of interest" description="Disordered" evidence="1">
    <location>
        <begin position="57"/>
        <end position="79"/>
    </location>
</feature>
<feature type="compositionally biased region" description="Basic and acidic residues" evidence="1">
    <location>
        <begin position="113"/>
        <end position="128"/>
    </location>
</feature>
<dbReference type="EMBL" id="JBCGBO010000006">
    <property type="protein sequence ID" value="KAK9192763.1"/>
    <property type="molecule type" value="Genomic_DNA"/>
</dbReference>